<dbReference type="GO" id="GO:0003676">
    <property type="term" value="F:nucleic acid binding"/>
    <property type="evidence" value="ECO:0007669"/>
    <property type="project" value="InterPro"/>
</dbReference>
<proteinExistence type="predicted"/>
<dbReference type="InterPro" id="IPR011856">
    <property type="entry name" value="tRNA_endonuc-like_dom_sf"/>
</dbReference>
<organism evidence="3 4">
    <name type="scientific">Fimbriiglobus ruber</name>
    <dbReference type="NCBI Taxonomy" id="1908690"/>
    <lineage>
        <taxon>Bacteria</taxon>
        <taxon>Pseudomonadati</taxon>
        <taxon>Planctomycetota</taxon>
        <taxon>Planctomycetia</taxon>
        <taxon>Gemmatales</taxon>
        <taxon>Gemmataceae</taxon>
        <taxon>Fimbriiglobus</taxon>
    </lineage>
</organism>
<dbReference type="Pfam" id="PF06250">
    <property type="entry name" value="YhcG_C"/>
    <property type="match status" value="1"/>
</dbReference>
<dbReference type="PANTHER" id="PTHR30547">
    <property type="entry name" value="UNCHARACTERIZED PROTEIN YHCG-RELATED"/>
    <property type="match status" value="1"/>
</dbReference>
<dbReference type="Pfam" id="PF17761">
    <property type="entry name" value="DUF1016_N"/>
    <property type="match status" value="1"/>
</dbReference>
<dbReference type="PANTHER" id="PTHR30547:SF5">
    <property type="entry name" value="NUCLEASE YHCG-RELATED"/>
    <property type="match status" value="1"/>
</dbReference>
<reference evidence="4" key="1">
    <citation type="submission" date="2017-06" db="EMBL/GenBank/DDBJ databases">
        <title>Genome analysis of Fimbriiglobus ruber SP5, the first member of the order Planctomycetales with confirmed chitinolytic capability.</title>
        <authorList>
            <person name="Ravin N.V."/>
            <person name="Rakitin A.L."/>
            <person name="Ivanova A.A."/>
            <person name="Beletsky A.V."/>
            <person name="Kulichevskaya I.S."/>
            <person name="Mardanov A.V."/>
            <person name="Dedysh S.N."/>
        </authorList>
    </citation>
    <scope>NUCLEOTIDE SEQUENCE [LARGE SCALE GENOMIC DNA]</scope>
    <source>
        <strain evidence="4">SP5</strain>
    </source>
</reference>
<evidence type="ECO:0000313" key="4">
    <source>
        <dbReference type="Proteomes" id="UP000214646"/>
    </source>
</evidence>
<gene>
    <name evidence="3" type="ORF">FRUB_01567</name>
</gene>
<evidence type="ECO:0000313" key="3">
    <source>
        <dbReference type="EMBL" id="OWK45236.1"/>
    </source>
</evidence>
<dbReference type="Proteomes" id="UP000214646">
    <property type="component" value="Unassembled WGS sequence"/>
</dbReference>
<feature type="domain" description="YhcG PDDEXK nuclease" evidence="1">
    <location>
        <begin position="224"/>
        <end position="370"/>
    </location>
</feature>
<protein>
    <submittedName>
        <fullName evidence="3">Putative cytoplasmic protein</fullName>
    </submittedName>
</protein>
<dbReference type="OrthoDB" id="9801263at2"/>
<dbReference type="EMBL" id="NIDE01000002">
    <property type="protein sequence ID" value="OWK45236.1"/>
    <property type="molecule type" value="Genomic_DNA"/>
</dbReference>
<keyword evidence="4" id="KW-1185">Reference proteome</keyword>
<sequence length="397" mass="44085">MANAKKTTGKAVVSAGTEYTGLLSGVSDLLDAGRRSAARAVNAVLTATYWEVGRRIVAFEQDGKDKAGYGEAVIDRLAEDLGRRFGKGFSRSNLFQIRAFFLGWEIVQTPSGFFQARVKMTADAPSRVSPTTPSSATVPLDPAAITSGTFPLPWSHYVRLLSIESVAARCFYEQEAVRGGWSVRQLARQVNSQFYERTALSKNKAAMLTKGTVPKPEDAVTVEEQIRDPFVLEFLDLQNEYAESDLEAALVRHLETFLLELGGDFTFVGRQKRLRLDDKWFKVDLVFFHRVLRCLVLLDLKIGEFGHADAGQMNMYLNYAKAHWARDGENPPVGLILCAKKGHDEARYALEGLGNKVLTSTYRTTLPDANVLIAEVEKTRRMLEMKAATGAPKRNPK</sequence>
<comment type="caution">
    <text evidence="3">The sequence shown here is derived from an EMBL/GenBank/DDBJ whole genome shotgun (WGS) entry which is preliminary data.</text>
</comment>
<dbReference type="InterPro" id="IPR041527">
    <property type="entry name" value="YhcG_N"/>
</dbReference>
<dbReference type="InterPro" id="IPR053148">
    <property type="entry name" value="PD-DEXK-like_domain"/>
</dbReference>
<dbReference type="RefSeq" id="WP_088252990.1">
    <property type="nucleotide sequence ID" value="NZ_NIDE01000002.1"/>
</dbReference>
<evidence type="ECO:0000259" key="1">
    <source>
        <dbReference type="Pfam" id="PF06250"/>
    </source>
</evidence>
<dbReference type="AlphaFoldDB" id="A0A225E558"/>
<evidence type="ECO:0000259" key="2">
    <source>
        <dbReference type="Pfam" id="PF17761"/>
    </source>
</evidence>
<dbReference type="Gene3D" id="3.40.1350.10">
    <property type="match status" value="1"/>
</dbReference>
<accession>A0A225E558</accession>
<dbReference type="InterPro" id="IPR009362">
    <property type="entry name" value="YhcG_C"/>
</dbReference>
<feature type="domain" description="YhcG N-terminal" evidence="2">
    <location>
        <begin position="26"/>
        <end position="197"/>
    </location>
</feature>
<name>A0A225E558_9BACT</name>